<dbReference type="EMBL" id="NRQW01000079">
    <property type="protein sequence ID" value="PLZ93208.1"/>
    <property type="molecule type" value="Genomic_DNA"/>
</dbReference>
<name>A0A2N6K7K3_FISMU</name>
<evidence type="ECO:0000313" key="1">
    <source>
        <dbReference type="EMBL" id="PLZ93208.1"/>
    </source>
</evidence>
<dbReference type="Proteomes" id="UP000235036">
    <property type="component" value="Unassembled WGS sequence"/>
</dbReference>
<reference evidence="1 2" key="1">
    <citation type="submission" date="2017-08" db="EMBL/GenBank/DDBJ databases">
        <title>Genomes of Fischerella (Mastigocladus) sp. strains.</title>
        <authorList>
            <person name="Miller S.R."/>
        </authorList>
    </citation>
    <scope>NUCLEOTIDE SEQUENCE [LARGE SCALE GENOMIC DNA]</scope>
    <source>
        <strain evidence="1 2">CCMEE 5323</strain>
    </source>
</reference>
<accession>A0A2N6K7K3</accession>
<proteinExistence type="predicted"/>
<gene>
    <name evidence="1" type="ORF">CEN44_03800</name>
</gene>
<sequence>MEIKLGFGSVPKPQYVFVSQEADHCWYMLSEDKKPIPIYEKALTGIISAIECHKKVETTFGETEKTDLHILADKPYIIRSGRDSYFSKSLLLSLDALTHEQLHQPLKIAVSPGDKKIVFCAIYDPITYQAIKINWDGHNEIDLPHLEQRVSQKINQIQKLEVSPNQELRAIIMAQTDTYLKQLGWNPEQGRRYLQQKYGKRSRRELNDRELVDFTMAIFELLCTQENRFMMSNLAG</sequence>
<comment type="caution">
    <text evidence="1">The sequence shown here is derived from an EMBL/GenBank/DDBJ whole genome shotgun (WGS) entry which is preliminary data.</text>
</comment>
<organism evidence="1 2">
    <name type="scientific">Fischerella muscicola CCMEE 5323</name>
    <dbReference type="NCBI Taxonomy" id="2019572"/>
    <lineage>
        <taxon>Bacteria</taxon>
        <taxon>Bacillati</taxon>
        <taxon>Cyanobacteriota</taxon>
        <taxon>Cyanophyceae</taxon>
        <taxon>Nostocales</taxon>
        <taxon>Hapalosiphonaceae</taxon>
        <taxon>Fischerella</taxon>
    </lineage>
</organism>
<evidence type="ECO:0000313" key="2">
    <source>
        <dbReference type="Proteomes" id="UP000235036"/>
    </source>
</evidence>
<keyword evidence="2" id="KW-1185">Reference proteome</keyword>
<protein>
    <submittedName>
        <fullName evidence="1">Uncharacterized protein</fullName>
    </submittedName>
</protein>
<dbReference type="AlphaFoldDB" id="A0A2N6K7K3"/>
<dbReference type="RefSeq" id="WP_102204876.1">
    <property type="nucleotide sequence ID" value="NZ_CAWNVR010000011.1"/>
</dbReference>